<keyword evidence="1" id="KW-0732">Signal</keyword>
<dbReference type="Proteomes" id="UP000019486">
    <property type="component" value="Unassembled WGS sequence"/>
</dbReference>
<protein>
    <submittedName>
        <fullName evidence="2">Uncharacterized protein</fullName>
    </submittedName>
</protein>
<keyword evidence="3" id="KW-1185">Reference proteome</keyword>
<evidence type="ECO:0000313" key="3">
    <source>
        <dbReference type="Proteomes" id="UP000019486"/>
    </source>
</evidence>
<dbReference type="STRING" id="1385369.N825_09925"/>
<organism evidence="2 3">
    <name type="scientific">Skermanella stibiiresistens SB22</name>
    <dbReference type="NCBI Taxonomy" id="1385369"/>
    <lineage>
        <taxon>Bacteria</taxon>
        <taxon>Pseudomonadati</taxon>
        <taxon>Pseudomonadota</taxon>
        <taxon>Alphaproteobacteria</taxon>
        <taxon>Rhodospirillales</taxon>
        <taxon>Azospirillaceae</taxon>
        <taxon>Skermanella</taxon>
    </lineage>
</organism>
<sequence length="170" mass="17758">MGTMILFRFVLAALMLAATALVSPSIGMSAEKHGPKAEAHKSAEKAAPPACGAVSFRPLPPGMADGDQQSGLYRSRFGSVVVMAKVQGGQPTDYFMQLNGKAPEPFTAALPKATEGCLKSKSVKLPVAKAQGACVGTRFRVVLDRSGPQPLAILFALQGDDWKLCNAAKA</sequence>
<feature type="chain" id="PRO_5004920543" evidence="1">
    <location>
        <begin position="21"/>
        <end position="170"/>
    </location>
</feature>
<evidence type="ECO:0000256" key="1">
    <source>
        <dbReference type="SAM" id="SignalP"/>
    </source>
</evidence>
<reference evidence="2 3" key="1">
    <citation type="submission" date="2013-08" db="EMBL/GenBank/DDBJ databases">
        <title>The genome sequence of Skermanella stibiiresistens.</title>
        <authorList>
            <person name="Zhu W."/>
            <person name="Wang G."/>
        </authorList>
    </citation>
    <scope>NUCLEOTIDE SEQUENCE [LARGE SCALE GENOMIC DNA]</scope>
    <source>
        <strain evidence="2 3">SB22</strain>
    </source>
</reference>
<name>W9GRY2_9PROT</name>
<dbReference type="EMBL" id="AVFL01000039">
    <property type="protein sequence ID" value="EWY36630.1"/>
    <property type="molecule type" value="Genomic_DNA"/>
</dbReference>
<feature type="signal peptide" evidence="1">
    <location>
        <begin position="1"/>
        <end position="20"/>
    </location>
</feature>
<dbReference type="AlphaFoldDB" id="W9GRY2"/>
<gene>
    <name evidence="2" type="ORF">N825_09925</name>
</gene>
<accession>W9GRY2</accession>
<comment type="caution">
    <text evidence="2">The sequence shown here is derived from an EMBL/GenBank/DDBJ whole genome shotgun (WGS) entry which is preliminary data.</text>
</comment>
<proteinExistence type="predicted"/>
<evidence type="ECO:0000313" key="2">
    <source>
        <dbReference type="EMBL" id="EWY36630.1"/>
    </source>
</evidence>